<gene>
    <name evidence="2" type="ORF">Ctob_007932</name>
</gene>
<organism evidence="2 3">
    <name type="scientific">Chrysochromulina tobinii</name>
    <dbReference type="NCBI Taxonomy" id="1460289"/>
    <lineage>
        <taxon>Eukaryota</taxon>
        <taxon>Haptista</taxon>
        <taxon>Haptophyta</taxon>
        <taxon>Prymnesiophyceae</taxon>
        <taxon>Prymnesiales</taxon>
        <taxon>Chrysochromulinaceae</taxon>
        <taxon>Chrysochromulina</taxon>
    </lineage>
</organism>
<feature type="signal peptide" evidence="1">
    <location>
        <begin position="1"/>
        <end position="17"/>
    </location>
</feature>
<dbReference type="AlphaFoldDB" id="A0A0M0K9L1"/>
<name>A0A0M0K9L1_9EUKA</name>
<keyword evidence="1" id="KW-0732">Signal</keyword>
<reference evidence="3" key="1">
    <citation type="journal article" date="2015" name="PLoS Genet.">
        <title>Genome Sequence and Transcriptome Analyses of Chrysochromulina tobin: Metabolic Tools for Enhanced Algal Fitness in the Prominent Order Prymnesiales (Haptophyceae).</title>
        <authorList>
            <person name="Hovde B.T."/>
            <person name="Deodato C.R."/>
            <person name="Hunsperger H.M."/>
            <person name="Ryken S.A."/>
            <person name="Yost W."/>
            <person name="Jha R.K."/>
            <person name="Patterson J."/>
            <person name="Monnat R.J. Jr."/>
            <person name="Barlow S.B."/>
            <person name="Starkenburg S.R."/>
            <person name="Cattolico R.A."/>
        </authorList>
    </citation>
    <scope>NUCLEOTIDE SEQUENCE</scope>
    <source>
        <strain evidence="3">CCMP291</strain>
    </source>
</reference>
<dbReference type="EMBL" id="JWZX01000856">
    <property type="protein sequence ID" value="KOO35469.1"/>
    <property type="molecule type" value="Genomic_DNA"/>
</dbReference>
<proteinExistence type="predicted"/>
<feature type="chain" id="PRO_5005602498" description="Secreted protein" evidence="1">
    <location>
        <begin position="18"/>
        <end position="76"/>
    </location>
</feature>
<evidence type="ECO:0000256" key="1">
    <source>
        <dbReference type="SAM" id="SignalP"/>
    </source>
</evidence>
<evidence type="ECO:0008006" key="4">
    <source>
        <dbReference type="Google" id="ProtNLM"/>
    </source>
</evidence>
<protein>
    <recommendedName>
        <fullName evidence="4">Secreted protein</fullName>
    </recommendedName>
</protein>
<evidence type="ECO:0000313" key="2">
    <source>
        <dbReference type="EMBL" id="KOO35469.1"/>
    </source>
</evidence>
<sequence length="76" mass="8073">MWPTVGLASALVRPALLLTAVCSSRRWLGTGCSYSPGASLALVQGSMLYNARRVRVTCSLCSSRGRGRVQGGFAKR</sequence>
<comment type="caution">
    <text evidence="2">The sequence shown here is derived from an EMBL/GenBank/DDBJ whole genome shotgun (WGS) entry which is preliminary data.</text>
</comment>
<accession>A0A0M0K9L1</accession>
<evidence type="ECO:0000313" key="3">
    <source>
        <dbReference type="Proteomes" id="UP000037460"/>
    </source>
</evidence>
<keyword evidence="3" id="KW-1185">Reference proteome</keyword>
<dbReference type="Proteomes" id="UP000037460">
    <property type="component" value="Unassembled WGS sequence"/>
</dbReference>